<protein>
    <recommendedName>
        <fullName evidence="2">DUF262 domain-containing protein</fullName>
    </recommendedName>
</protein>
<gene>
    <name evidence="1" type="ORF">BECKTUN1418D_GA0071000_10286</name>
</gene>
<proteinExistence type="predicted"/>
<dbReference type="AlphaFoldDB" id="A0A450ZN54"/>
<sequence>MKNAELTPTAQKIDKIINRIDEGDIKIPAFQRGYVWKQEQIGIITFITNND</sequence>
<organism evidence="1">
    <name type="scientific">Candidatus Kentrum sp. TUN</name>
    <dbReference type="NCBI Taxonomy" id="2126343"/>
    <lineage>
        <taxon>Bacteria</taxon>
        <taxon>Pseudomonadati</taxon>
        <taxon>Pseudomonadota</taxon>
        <taxon>Gammaproteobacteria</taxon>
        <taxon>Candidatus Kentrum</taxon>
    </lineage>
</organism>
<accession>A0A450ZN54</accession>
<reference evidence="1" key="1">
    <citation type="submission" date="2019-02" db="EMBL/GenBank/DDBJ databases">
        <authorList>
            <person name="Gruber-Vodicka R. H."/>
            <person name="Seah K. B. B."/>
        </authorList>
    </citation>
    <scope>NUCLEOTIDE SEQUENCE</scope>
    <source>
        <strain evidence="1">BECK_BY1</strain>
    </source>
</reference>
<evidence type="ECO:0000313" key="1">
    <source>
        <dbReference type="EMBL" id="VFK55167.1"/>
    </source>
</evidence>
<dbReference type="EMBL" id="CAADFX010000028">
    <property type="protein sequence ID" value="VFK55167.1"/>
    <property type="molecule type" value="Genomic_DNA"/>
</dbReference>
<name>A0A450ZN54_9GAMM</name>
<evidence type="ECO:0008006" key="2">
    <source>
        <dbReference type="Google" id="ProtNLM"/>
    </source>
</evidence>